<reference evidence="13 14" key="1">
    <citation type="submission" date="2017-06" db="EMBL/GenBank/DDBJ databases">
        <title>Raineya orbicola gen. nov., sp. nov. a slightly thermophilic bacterium of the phylum Bacteroidetes and the description of Raineyaceae fam. nov.</title>
        <authorList>
            <person name="Albuquerque L."/>
            <person name="Polonia A.R.M."/>
            <person name="Barroso C."/>
            <person name="Froufe H.J.C."/>
            <person name="Lage O."/>
            <person name="Lobo-Da-Cunha A."/>
            <person name="Egas C."/>
            <person name="Da Costa M.S."/>
        </authorList>
    </citation>
    <scope>NUCLEOTIDE SEQUENCE [LARGE SCALE GENOMIC DNA]</scope>
    <source>
        <strain evidence="13 14">SPSPC-11</strain>
    </source>
</reference>
<dbReference type="PANTHER" id="PTHR11659">
    <property type="entry name" value="GLUTAMYL-TRNA GLN AMIDOTRANSFERASE SUBUNIT B MITOCHONDRIAL AND PROKARYOTIC PET112-RELATED"/>
    <property type="match status" value="1"/>
</dbReference>
<dbReference type="InterPro" id="IPR023168">
    <property type="entry name" value="GatB_Yqey_C_2"/>
</dbReference>
<organism evidence="13 14">
    <name type="scientific">Raineya orbicola</name>
    <dbReference type="NCBI Taxonomy" id="2016530"/>
    <lineage>
        <taxon>Bacteria</taxon>
        <taxon>Pseudomonadati</taxon>
        <taxon>Bacteroidota</taxon>
        <taxon>Cytophagia</taxon>
        <taxon>Cytophagales</taxon>
        <taxon>Raineyaceae</taxon>
        <taxon>Raineya</taxon>
    </lineage>
</organism>
<dbReference type="SMART" id="SM00845">
    <property type="entry name" value="GatB_Yqey"/>
    <property type="match status" value="1"/>
</dbReference>
<keyword evidence="4 11" id="KW-0436">Ligase</keyword>
<comment type="catalytic activity">
    <reaction evidence="10 11">
        <text>L-glutamyl-tRNA(Gln) + L-glutamine + ATP + H2O = L-glutaminyl-tRNA(Gln) + L-glutamate + ADP + phosphate + H(+)</text>
        <dbReference type="Rhea" id="RHEA:17521"/>
        <dbReference type="Rhea" id="RHEA-COMP:9681"/>
        <dbReference type="Rhea" id="RHEA-COMP:9684"/>
        <dbReference type="ChEBI" id="CHEBI:15377"/>
        <dbReference type="ChEBI" id="CHEBI:15378"/>
        <dbReference type="ChEBI" id="CHEBI:29985"/>
        <dbReference type="ChEBI" id="CHEBI:30616"/>
        <dbReference type="ChEBI" id="CHEBI:43474"/>
        <dbReference type="ChEBI" id="CHEBI:58359"/>
        <dbReference type="ChEBI" id="CHEBI:78520"/>
        <dbReference type="ChEBI" id="CHEBI:78521"/>
        <dbReference type="ChEBI" id="CHEBI:456216"/>
    </reaction>
</comment>
<dbReference type="InterPro" id="IPR018027">
    <property type="entry name" value="Asn/Gln_amidotransferase"/>
</dbReference>
<evidence type="ECO:0000313" key="13">
    <source>
        <dbReference type="EMBL" id="PKQ66748.1"/>
    </source>
</evidence>
<dbReference type="SUPFAM" id="SSF55931">
    <property type="entry name" value="Glutamine synthetase/guanido kinase"/>
    <property type="match status" value="1"/>
</dbReference>
<dbReference type="InterPro" id="IPR006075">
    <property type="entry name" value="Asn/Gln-tRNA_Trfase_suB/E_cat"/>
</dbReference>
<comment type="subunit">
    <text evidence="2 11">Heterotrimer of A, B and C subunits.</text>
</comment>
<dbReference type="NCBIfam" id="NF004014">
    <property type="entry name" value="PRK05477.1-4"/>
    <property type="match status" value="1"/>
</dbReference>
<keyword evidence="7 11" id="KW-0648">Protein biosynthesis</keyword>
<dbReference type="NCBIfam" id="TIGR00133">
    <property type="entry name" value="gatB"/>
    <property type="match status" value="1"/>
</dbReference>
<keyword evidence="13" id="KW-0808">Transferase</keyword>
<dbReference type="HAMAP" id="MF_00121">
    <property type="entry name" value="GatB"/>
    <property type="match status" value="1"/>
</dbReference>
<evidence type="ECO:0000256" key="1">
    <source>
        <dbReference type="ARBA" id="ARBA00005306"/>
    </source>
</evidence>
<dbReference type="Pfam" id="PF02934">
    <property type="entry name" value="GatB_N"/>
    <property type="match status" value="1"/>
</dbReference>
<evidence type="ECO:0000256" key="9">
    <source>
        <dbReference type="ARBA" id="ARBA00047380"/>
    </source>
</evidence>
<evidence type="ECO:0000259" key="12">
    <source>
        <dbReference type="SMART" id="SM00845"/>
    </source>
</evidence>
<dbReference type="GO" id="GO:0016740">
    <property type="term" value="F:transferase activity"/>
    <property type="evidence" value="ECO:0007669"/>
    <property type="project" value="UniProtKB-KW"/>
</dbReference>
<dbReference type="FunFam" id="1.10.10.410:FF:000001">
    <property type="entry name" value="Aspartyl/glutamyl-tRNA(Asn/Gln) amidotransferase subunit B"/>
    <property type="match status" value="1"/>
</dbReference>
<dbReference type="AlphaFoldDB" id="A0A2N3I8Z0"/>
<dbReference type="GO" id="GO:0006412">
    <property type="term" value="P:translation"/>
    <property type="evidence" value="ECO:0007669"/>
    <property type="project" value="UniProtKB-UniRule"/>
</dbReference>
<dbReference type="OrthoDB" id="9804078at2"/>
<dbReference type="NCBIfam" id="NF004012">
    <property type="entry name" value="PRK05477.1-2"/>
    <property type="match status" value="1"/>
</dbReference>
<evidence type="ECO:0000256" key="6">
    <source>
        <dbReference type="ARBA" id="ARBA00022840"/>
    </source>
</evidence>
<dbReference type="InterPro" id="IPR014746">
    <property type="entry name" value="Gln_synth/guanido_kin_cat_dom"/>
</dbReference>
<dbReference type="SUPFAM" id="SSF89095">
    <property type="entry name" value="GatB/YqeY motif"/>
    <property type="match status" value="1"/>
</dbReference>
<evidence type="ECO:0000256" key="11">
    <source>
        <dbReference type="HAMAP-Rule" id="MF_00121"/>
    </source>
</evidence>
<evidence type="ECO:0000256" key="5">
    <source>
        <dbReference type="ARBA" id="ARBA00022741"/>
    </source>
</evidence>
<dbReference type="InterPro" id="IPR003789">
    <property type="entry name" value="Asn/Gln_tRNA_amidoTrase-B-like"/>
</dbReference>
<evidence type="ECO:0000256" key="8">
    <source>
        <dbReference type="ARBA" id="ARBA00024799"/>
    </source>
</evidence>
<gene>
    <name evidence="11" type="primary">gatB</name>
    <name evidence="13" type="ORF">Rain11_2277</name>
</gene>
<dbReference type="Gene3D" id="1.10.150.380">
    <property type="entry name" value="GatB domain, N-terminal subdomain"/>
    <property type="match status" value="1"/>
</dbReference>
<dbReference type="InterPro" id="IPR042114">
    <property type="entry name" value="GatB_C_1"/>
</dbReference>
<keyword evidence="14" id="KW-1185">Reference proteome</keyword>
<dbReference type="InterPro" id="IPR017958">
    <property type="entry name" value="Gln-tRNA_amidoTrfase_suB_CS"/>
</dbReference>
<comment type="caution">
    <text evidence="13">The sequence shown here is derived from an EMBL/GenBank/DDBJ whole genome shotgun (WGS) entry which is preliminary data.</text>
</comment>
<dbReference type="InterPro" id="IPR017959">
    <property type="entry name" value="Asn/Gln-tRNA_amidoTrfase_suB/E"/>
</dbReference>
<comment type="similarity">
    <text evidence="1 11">Belongs to the GatB/GatE family. GatB subfamily.</text>
</comment>
<comment type="function">
    <text evidence="8 11">Allows the formation of correctly charged Asn-tRNA(Asn) or Gln-tRNA(Gln) through the transamidation of misacylated Asp-tRNA(Asn) or Glu-tRNA(Gln) in organisms which lack either or both of asparaginyl-tRNA or glutaminyl-tRNA synthetases. The reaction takes place in the presence of glutamine and ATP through an activated phospho-Asp-tRNA(Asn) or phospho-Glu-tRNA(Gln).</text>
</comment>
<dbReference type="PROSITE" id="PS01234">
    <property type="entry name" value="GATB"/>
    <property type="match status" value="1"/>
</dbReference>
<protein>
    <recommendedName>
        <fullName evidence="3 11">Aspartyl/glutamyl-tRNA(Asn/Gln) amidotransferase subunit B</fullName>
        <shortName evidence="11">Asp/Glu-ADT subunit B</shortName>
        <ecNumber evidence="11">6.3.5.-</ecNumber>
    </recommendedName>
</protein>
<dbReference type="InterPro" id="IPR004413">
    <property type="entry name" value="GatB"/>
</dbReference>
<dbReference type="Gene3D" id="1.10.10.410">
    <property type="match status" value="1"/>
</dbReference>
<keyword evidence="6 11" id="KW-0067">ATP-binding</keyword>
<name>A0A2N3I8Z0_9BACT</name>
<evidence type="ECO:0000256" key="7">
    <source>
        <dbReference type="ARBA" id="ARBA00022917"/>
    </source>
</evidence>
<comment type="catalytic activity">
    <reaction evidence="9 11">
        <text>L-aspartyl-tRNA(Asn) + L-glutamine + ATP + H2O = L-asparaginyl-tRNA(Asn) + L-glutamate + ADP + phosphate + 2 H(+)</text>
        <dbReference type="Rhea" id="RHEA:14513"/>
        <dbReference type="Rhea" id="RHEA-COMP:9674"/>
        <dbReference type="Rhea" id="RHEA-COMP:9677"/>
        <dbReference type="ChEBI" id="CHEBI:15377"/>
        <dbReference type="ChEBI" id="CHEBI:15378"/>
        <dbReference type="ChEBI" id="CHEBI:29985"/>
        <dbReference type="ChEBI" id="CHEBI:30616"/>
        <dbReference type="ChEBI" id="CHEBI:43474"/>
        <dbReference type="ChEBI" id="CHEBI:58359"/>
        <dbReference type="ChEBI" id="CHEBI:78515"/>
        <dbReference type="ChEBI" id="CHEBI:78516"/>
        <dbReference type="ChEBI" id="CHEBI:456216"/>
    </reaction>
</comment>
<sequence length="483" mass="55094">MTPREKYELVIGLEVHAQLKTQSKAFAPEIASYGDLPNTNISVITLAHPGVLPKVNKKTFDYAIRMGLALNCEITPYTIFARKNYFYPDLPKGYQITQDKTPICKNGKLLINVKEDNNRPKWIGITRIHIEEDAGKSLHIEGYEESFIDLNRAGVPLIEIVSEPDIRTPEEAYWYLYEIRKLVRYLDICDGNMEEGSLRCDVNVSVRLKGAEKFGTRVEVKNLNSFTNVKRAIEYEFKRQTELLERGETFPQETRMFDATTGVTYSLRTKETLNDYRYFPEPDLAPVVVDKAWIERIRAEMPALPRELYDKFTQEYGLSDYDASQLTDEKPTALYFEEICRHTANKKSAANWILGAVRAYLNELTMEITEFPISAENLAGLINLIDEGKINNNIAKQVFAKMLENSTKTALQIAQEENLVIESNESEILELVKQVLAKYPEKVNEYKKGKKGLLGLFVGEVMKATGGKADPKLTNQILMKELS</sequence>
<dbReference type="GO" id="GO:0070681">
    <property type="term" value="P:glutaminyl-tRNAGln biosynthesis via transamidation"/>
    <property type="evidence" value="ECO:0007669"/>
    <property type="project" value="TreeGrafter"/>
</dbReference>
<dbReference type="EC" id="6.3.5.-" evidence="11"/>
<evidence type="ECO:0000256" key="10">
    <source>
        <dbReference type="ARBA" id="ARBA00047913"/>
    </source>
</evidence>
<dbReference type="Pfam" id="PF02637">
    <property type="entry name" value="GatB_Yqey"/>
    <property type="match status" value="1"/>
</dbReference>
<proteinExistence type="inferred from homology"/>
<dbReference type="RefSeq" id="WP_101359539.1">
    <property type="nucleotide sequence ID" value="NZ_NKXO01000042.1"/>
</dbReference>
<dbReference type="EMBL" id="NKXO01000042">
    <property type="protein sequence ID" value="PKQ66748.1"/>
    <property type="molecule type" value="Genomic_DNA"/>
</dbReference>
<dbReference type="GO" id="GO:0050566">
    <property type="term" value="F:asparaginyl-tRNA synthase (glutamine-hydrolyzing) activity"/>
    <property type="evidence" value="ECO:0007669"/>
    <property type="project" value="RHEA"/>
</dbReference>
<keyword evidence="5 11" id="KW-0547">Nucleotide-binding</keyword>
<feature type="domain" description="Asn/Gln amidotransferase" evidence="12">
    <location>
        <begin position="334"/>
        <end position="482"/>
    </location>
</feature>
<dbReference type="PANTHER" id="PTHR11659:SF0">
    <property type="entry name" value="GLUTAMYL-TRNA(GLN) AMIDOTRANSFERASE SUBUNIT B, MITOCHONDRIAL"/>
    <property type="match status" value="1"/>
</dbReference>
<evidence type="ECO:0000256" key="3">
    <source>
        <dbReference type="ARBA" id="ARBA00016923"/>
    </source>
</evidence>
<dbReference type="GO" id="GO:0050567">
    <property type="term" value="F:glutaminyl-tRNA synthase (glutamine-hydrolyzing) activity"/>
    <property type="evidence" value="ECO:0007669"/>
    <property type="project" value="UniProtKB-UniRule"/>
</dbReference>
<evidence type="ECO:0000256" key="4">
    <source>
        <dbReference type="ARBA" id="ARBA00022598"/>
    </source>
</evidence>
<evidence type="ECO:0000313" key="14">
    <source>
        <dbReference type="Proteomes" id="UP000233387"/>
    </source>
</evidence>
<evidence type="ECO:0000256" key="2">
    <source>
        <dbReference type="ARBA" id="ARBA00011123"/>
    </source>
</evidence>
<dbReference type="Proteomes" id="UP000233387">
    <property type="component" value="Unassembled WGS sequence"/>
</dbReference>
<accession>A0A2N3I8Z0</accession>
<dbReference type="GO" id="GO:0005524">
    <property type="term" value="F:ATP binding"/>
    <property type="evidence" value="ECO:0007669"/>
    <property type="project" value="UniProtKB-KW"/>
</dbReference>